<gene>
    <name evidence="6" type="ORF">SAPIO_CDS4940</name>
</gene>
<dbReference type="PROSITE" id="PS51387">
    <property type="entry name" value="FAD_PCMH"/>
    <property type="match status" value="1"/>
</dbReference>
<dbReference type="SUPFAM" id="SSF55103">
    <property type="entry name" value="FAD-linked oxidases, C-terminal domain"/>
    <property type="match status" value="1"/>
</dbReference>
<keyword evidence="4" id="KW-0560">Oxidoreductase</keyword>
<dbReference type="GO" id="GO:0071949">
    <property type="term" value="F:FAD binding"/>
    <property type="evidence" value="ECO:0007669"/>
    <property type="project" value="InterPro"/>
</dbReference>
<organism evidence="6 7">
    <name type="scientific">Pseudallescheria apiosperma</name>
    <name type="common">Scedosporium apiospermum</name>
    <dbReference type="NCBI Taxonomy" id="563466"/>
    <lineage>
        <taxon>Eukaryota</taxon>
        <taxon>Fungi</taxon>
        <taxon>Dikarya</taxon>
        <taxon>Ascomycota</taxon>
        <taxon>Pezizomycotina</taxon>
        <taxon>Sordariomycetes</taxon>
        <taxon>Hypocreomycetidae</taxon>
        <taxon>Microascales</taxon>
        <taxon>Microascaceae</taxon>
        <taxon>Scedosporium</taxon>
    </lineage>
</organism>
<dbReference type="InterPro" id="IPR016166">
    <property type="entry name" value="FAD-bd_PCMH"/>
</dbReference>
<protein>
    <submittedName>
        <fullName evidence="6">Flavoprotein subunit P-cresol methylhydroxylase</fullName>
    </submittedName>
</protein>
<dbReference type="InterPro" id="IPR004113">
    <property type="entry name" value="FAD-bd_oxidored_4_C"/>
</dbReference>
<feature type="domain" description="FAD-binding PCMH-type" evidence="5">
    <location>
        <begin position="53"/>
        <end position="239"/>
    </location>
</feature>
<dbReference type="Gene3D" id="1.10.45.10">
    <property type="entry name" value="Vanillyl-alcohol Oxidase, Chain A, domain 4"/>
    <property type="match status" value="1"/>
</dbReference>
<name>A0A084G7D4_PSEDA</name>
<evidence type="ECO:0000256" key="3">
    <source>
        <dbReference type="ARBA" id="ARBA00022827"/>
    </source>
</evidence>
<evidence type="ECO:0000313" key="6">
    <source>
        <dbReference type="EMBL" id="KEZ43246.1"/>
    </source>
</evidence>
<reference evidence="6 7" key="1">
    <citation type="journal article" date="2014" name="Genome Announc.">
        <title>Draft genome sequence of the pathogenic fungus Scedosporium apiospermum.</title>
        <authorList>
            <person name="Vandeputte P."/>
            <person name="Ghamrawi S."/>
            <person name="Rechenmann M."/>
            <person name="Iltis A."/>
            <person name="Giraud S."/>
            <person name="Fleury M."/>
            <person name="Thornton C."/>
            <person name="Delhaes L."/>
            <person name="Meyer W."/>
            <person name="Papon N."/>
            <person name="Bouchara J.P."/>
        </authorList>
    </citation>
    <scope>NUCLEOTIDE SEQUENCE [LARGE SCALE GENOMIC DNA]</scope>
    <source>
        <strain evidence="6 7">IHEM 14462</strain>
    </source>
</reference>
<keyword evidence="3" id="KW-0274">FAD</keyword>
<dbReference type="HOGENOM" id="CLU_024402_0_1_1"/>
<sequence>MASTVLPPKLSATEFQRAIDKFKEVLGGENVRYRNEELLAYRDPFPIATTEEHANLCSAVVLPSTVEEVQEVVRVANRFNVPLWPFSRGKNNGYGGPSCRVQGSILVDLGRMRKIIEVNDKACYALLEPGVTFFDLFNYCKEKKLKVYPSVPSLGWGSIVGNTIDRGWGYTPLGEHCAAQCGLEAVLPSGEVIRTGMGAVAGSPTWQCFKPGYGPSIDGLFFQSNFGIVTKLGIWLYPKQQGFMSCNVSVDKESDLVPLVDRLGHLYRTEVLQNHPVIGNPIRSMAASGPRKTVYSGEGAIPNWIVEDWKNKSGKGFWNARFALYGTEKMMNCRWDAIKAAFSDLANCKLGQETYLADDPSGLLDAEKVPVTEQGGTQIGLPNMLRLQSIKFRGEDGGHISFSPVLPPDGQAALNFYFVGKKICARHGFDFHAGFHLYPHHMIHLNLLYFDNTSNSQKKAAELCFFELLASARKHGYSEYRTHLNFMDAVSDQFDFNDHIHRRFVGQLKDCIDPNGILAPGKCGVWPKQYRMGKCVKKQSKL</sequence>
<evidence type="ECO:0000313" key="7">
    <source>
        <dbReference type="Proteomes" id="UP000028545"/>
    </source>
</evidence>
<dbReference type="Gene3D" id="3.30.43.10">
    <property type="entry name" value="Uridine Diphospho-n-acetylenolpyruvylglucosamine Reductase, domain 2"/>
    <property type="match status" value="1"/>
</dbReference>
<comment type="caution">
    <text evidence="6">The sequence shown here is derived from an EMBL/GenBank/DDBJ whole genome shotgun (WGS) entry which is preliminary data.</text>
</comment>
<dbReference type="InterPro" id="IPR016164">
    <property type="entry name" value="FAD-linked_Oxase-like_C"/>
</dbReference>
<dbReference type="InterPro" id="IPR006094">
    <property type="entry name" value="Oxid_FAD_bind_N"/>
</dbReference>
<dbReference type="Gene3D" id="3.30.465.10">
    <property type="match status" value="1"/>
</dbReference>
<dbReference type="SUPFAM" id="SSF56176">
    <property type="entry name" value="FAD-binding/transporter-associated domain-like"/>
    <property type="match status" value="1"/>
</dbReference>
<dbReference type="VEuPathDB" id="FungiDB:SAPIO_CDS4940"/>
<proteinExistence type="predicted"/>
<dbReference type="KEGG" id="sapo:SAPIO_CDS4940"/>
<comment type="cofactor">
    <cofactor evidence="1">
        <name>FAD</name>
        <dbReference type="ChEBI" id="CHEBI:57692"/>
    </cofactor>
</comment>
<dbReference type="InterPro" id="IPR036318">
    <property type="entry name" value="FAD-bd_PCMH-like_sf"/>
</dbReference>
<dbReference type="Pfam" id="PF01565">
    <property type="entry name" value="FAD_binding_4"/>
    <property type="match status" value="1"/>
</dbReference>
<dbReference type="OrthoDB" id="5332616at2759"/>
<dbReference type="InterPro" id="IPR016171">
    <property type="entry name" value="Vanillyl_alc_oxidase_C-sub2"/>
</dbReference>
<evidence type="ECO:0000259" key="5">
    <source>
        <dbReference type="PROSITE" id="PS51387"/>
    </source>
</evidence>
<dbReference type="GO" id="GO:1903457">
    <property type="term" value="P:lactate catabolic process"/>
    <property type="evidence" value="ECO:0007669"/>
    <property type="project" value="TreeGrafter"/>
</dbReference>
<keyword evidence="7" id="KW-1185">Reference proteome</keyword>
<dbReference type="EMBL" id="JOWA01000095">
    <property type="protein sequence ID" value="KEZ43246.1"/>
    <property type="molecule type" value="Genomic_DNA"/>
</dbReference>
<dbReference type="GeneID" id="27724012"/>
<dbReference type="Pfam" id="PF02913">
    <property type="entry name" value="FAD-oxidase_C"/>
    <property type="match status" value="1"/>
</dbReference>
<dbReference type="Proteomes" id="UP000028545">
    <property type="component" value="Unassembled WGS sequence"/>
</dbReference>
<dbReference type="InterPro" id="IPR016167">
    <property type="entry name" value="FAD-bd_PCMH_sub1"/>
</dbReference>
<dbReference type="RefSeq" id="XP_016643045.1">
    <property type="nucleotide sequence ID" value="XM_016787370.1"/>
</dbReference>
<dbReference type="PANTHER" id="PTHR11748:SF114">
    <property type="entry name" value="ARYL-ALCOHOL OXIDASE VANILLYL-ALCOHOL OXIDASE (AFU_ORTHOLOGUE AFUA_3G09500)-RELATED"/>
    <property type="match status" value="1"/>
</dbReference>
<dbReference type="InterPro" id="IPR016169">
    <property type="entry name" value="FAD-bd_PCMH_sub2"/>
</dbReference>
<dbReference type="GO" id="GO:0004458">
    <property type="term" value="F:D-lactate dehydrogenase (cytochrome) activity"/>
    <property type="evidence" value="ECO:0007669"/>
    <property type="project" value="TreeGrafter"/>
</dbReference>
<keyword evidence="2" id="KW-0285">Flavoprotein</keyword>
<dbReference type="AlphaFoldDB" id="A0A084G7D4"/>
<dbReference type="InterPro" id="IPR016170">
    <property type="entry name" value="Cytok_DH_C_sf"/>
</dbReference>
<accession>A0A084G7D4</accession>
<evidence type="ECO:0000256" key="1">
    <source>
        <dbReference type="ARBA" id="ARBA00001974"/>
    </source>
</evidence>
<dbReference type="GO" id="GO:0005739">
    <property type="term" value="C:mitochondrion"/>
    <property type="evidence" value="ECO:0007669"/>
    <property type="project" value="TreeGrafter"/>
</dbReference>
<evidence type="ECO:0000256" key="2">
    <source>
        <dbReference type="ARBA" id="ARBA00022630"/>
    </source>
</evidence>
<dbReference type="GO" id="GO:0008720">
    <property type="term" value="F:D-lactate dehydrogenase (NAD+) activity"/>
    <property type="evidence" value="ECO:0007669"/>
    <property type="project" value="TreeGrafter"/>
</dbReference>
<dbReference type="PANTHER" id="PTHR11748">
    <property type="entry name" value="D-LACTATE DEHYDROGENASE"/>
    <property type="match status" value="1"/>
</dbReference>
<evidence type="ECO:0000256" key="4">
    <source>
        <dbReference type="ARBA" id="ARBA00023002"/>
    </source>
</evidence>
<dbReference type="OMA" id="FCDFFMH"/>
<dbReference type="Gene3D" id="3.40.462.10">
    <property type="entry name" value="FAD-linked oxidases, C-terminal domain"/>
    <property type="match status" value="1"/>
</dbReference>